<protein>
    <submittedName>
        <fullName evidence="2">Uncharacterized protein</fullName>
    </submittedName>
</protein>
<accession>A0AB34FNZ1</accession>
<evidence type="ECO:0000313" key="3">
    <source>
        <dbReference type="Proteomes" id="UP001163105"/>
    </source>
</evidence>
<sequence length="87" mass="9366">MAWKEPTDEFELALVATCKEAFDQKGRNGSSDKGGHDAEDTEPAGPPDSDEATMNTPDTKATVVEAEYDDDDESDDEYGSDSFSGPK</sequence>
<feature type="compositionally biased region" description="Acidic residues" evidence="1">
    <location>
        <begin position="66"/>
        <end position="79"/>
    </location>
</feature>
<reference evidence="2" key="1">
    <citation type="submission" date="2023-01" db="EMBL/GenBank/DDBJ databases">
        <title>The growth and conidiation of Purpureocillium lavendulum are regulated by nitrogen source and histone H3K14 acetylation.</title>
        <authorList>
            <person name="Tang P."/>
            <person name="Han J."/>
            <person name="Zhang C."/>
            <person name="Tang P."/>
            <person name="Qi F."/>
            <person name="Zhang K."/>
            <person name="Liang L."/>
        </authorList>
    </citation>
    <scope>NUCLEOTIDE SEQUENCE</scope>
    <source>
        <strain evidence="2">YMF1.00683</strain>
    </source>
</reference>
<evidence type="ECO:0000313" key="2">
    <source>
        <dbReference type="EMBL" id="KAJ6440096.1"/>
    </source>
</evidence>
<proteinExistence type="predicted"/>
<comment type="caution">
    <text evidence="2">The sequence shown here is derived from an EMBL/GenBank/DDBJ whole genome shotgun (WGS) entry which is preliminary data.</text>
</comment>
<dbReference type="AlphaFoldDB" id="A0AB34FNZ1"/>
<dbReference type="EMBL" id="JAQHRD010000006">
    <property type="protein sequence ID" value="KAJ6440096.1"/>
    <property type="molecule type" value="Genomic_DNA"/>
</dbReference>
<gene>
    <name evidence="2" type="ORF">O9K51_07987</name>
</gene>
<name>A0AB34FNZ1_9HYPO</name>
<feature type="region of interest" description="Disordered" evidence="1">
    <location>
        <begin position="23"/>
        <end position="87"/>
    </location>
</feature>
<evidence type="ECO:0000256" key="1">
    <source>
        <dbReference type="SAM" id="MobiDB-lite"/>
    </source>
</evidence>
<organism evidence="2 3">
    <name type="scientific">Purpureocillium lavendulum</name>
    <dbReference type="NCBI Taxonomy" id="1247861"/>
    <lineage>
        <taxon>Eukaryota</taxon>
        <taxon>Fungi</taxon>
        <taxon>Dikarya</taxon>
        <taxon>Ascomycota</taxon>
        <taxon>Pezizomycotina</taxon>
        <taxon>Sordariomycetes</taxon>
        <taxon>Hypocreomycetidae</taxon>
        <taxon>Hypocreales</taxon>
        <taxon>Ophiocordycipitaceae</taxon>
        <taxon>Purpureocillium</taxon>
    </lineage>
</organism>
<dbReference type="Proteomes" id="UP001163105">
    <property type="component" value="Unassembled WGS sequence"/>
</dbReference>
<keyword evidence="3" id="KW-1185">Reference proteome</keyword>